<evidence type="ECO:0000313" key="2">
    <source>
        <dbReference type="EMBL" id="KRX07729.1"/>
    </source>
</evidence>
<dbReference type="AlphaFoldDB" id="A0A0V0QZS0"/>
<feature type="region of interest" description="Disordered" evidence="1">
    <location>
        <begin position="552"/>
        <end position="575"/>
    </location>
</feature>
<sequence length="683" mass="81274">MEQQNQEDIDIQKEETLANKNLKKEISEKIKELLKNVERGNIVFDLKDVKESQSKQKLQKYKSKGEKFQENQNQAQKQENKENLIRVQLYKSQLLLIQQQTKHLCQISHNQWQKMWAKINQEIKFMQLYKLYLADELPQYFIGQDYKKQIYSKQIEKTVNKIKEELKFLNELQIQPNYKKGDQMKSYFGDEGKITNFHFVRNQENLIPVLRKIDPEIFKNKENIKKNNIQDKQIKSIQKHIYRSFLGNQTNYEKIIGQQNLDIIKKNKEQSQIQKDSIIQEIYFDEKQKIRSYSLPFTSQDNNNNNDKCQNITFRMQLQSLRNRDQYIQENSIDLQKSQCNQNKSEIQENNQDNLYQENFPQNNGNNLQEDTAQSENKYKSIEEFYMKQDQFRQQIMKNQVYKKQGSALQRMKNKLELISFISTPQNQNLTKRAISLQQNFTEICNDNEKFRKNELSINQEDTQNKIEQNGEKQNEQQIRKFYTRNIKRSQTSQKQEQILIKNYYGNLVNQRIQPKNQRQDTVHILSPSKNKKSLSLFSRTDQVNQTLASTYRASSASTRPNTNRENIRGKQQTNEKIKNREIFFNPIRKRKNSFNSQKMQNITSFIKNDQNVKLIDLNKISKTSVIDMNQNSINKDFDANSFLKSPQNSQEYQIDTNSAKQIGKALKQLNQVEFSGDIAQSY</sequence>
<comment type="caution">
    <text evidence="2">The sequence shown here is derived from an EMBL/GenBank/DDBJ whole genome shotgun (WGS) entry which is preliminary data.</text>
</comment>
<protein>
    <submittedName>
        <fullName evidence="2">Uncharacterized protein</fullName>
    </submittedName>
</protein>
<feature type="compositionally biased region" description="Basic and acidic residues" evidence="1">
    <location>
        <begin position="566"/>
        <end position="575"/>
    </location>
</feature>
<evidence type="ECO:0000313" key="3">
    <source>
        <dbReference type="Proteomes" id="UP000054937"/>
    </source>
</evidence>
<name>A0A0V0QZS0_PSEPJ</name>
<dbReference type="Proteomes" id="UP000054937">
    <property type="component" value="Unassembled WGS sequence"/>
</dbReference>
<proteinExistence type="predicted"/>
<accession>A0A0V0QZS0</accession>
<feature type="region of interest" description="Disordered" evidence="1">
    <location>
        <begin position="60"/>
        <end position="79"/>
    </location>
</feature>
<reference evidence="2 3" key="1">
    <citation type="journal article" date="2015" name="Sci. Rep.">
        <title>Genome of the facultative scuticociliatosis pathogen Pseudocohnilembus persalinus provides insight into its virulence through horizontal gene transfer.</title>
        <authorList>
            <person name="Xiong J."/>
            <person name="Wang G."/>
            <person name="Cheng J."/>
            <person name="Tian M."/>
            <person name="Pan X."/>
            <person name="Warren A."/>
            <person name="Jiang C."/>
            <person name="Yuan D."/>
            <person name="Miao W."/>
        </authorList>
    </citation>
    <scope>NUCLEOTIDE SEQUENCE [LARGE SCALE GENOMIC DNA]</scope>
    <source>
        <strain evidence="2">36N120E</strain>
    </source>
</reference>
<gene>
    <name evidence="2" type="ORF">PPERSA_05792</name>
</gene>
<dbReference type="InParanoid" id="A0A0V0QZS0"/>
<evidence type="ECO:0000256" key="1">
    <source>
        <dbReference type="SAM" id="MobiDB-lite"/>
    </source>
</evidence>
<organism evidence="2 3">
    <name type="scientific">Pseudocohnilembus persalinus</name>
    <name type="common">Ciliate</name>
    <dbReference type="NCBI Taxonomy" id="266149"/>
    <lineage>
        <taxon>Eukaryota</taxon>
        <taxon>Sar</taxon>
        <taxon>Alveolata</taxon>
        <taxon>Ciliophora</taxon>
        <taxon>Intramacronucleata</taxon>
        <taxon>Oligohymenophorea</taxon>
        <taxon>Scuticociliatia</taxon>
        <taxon>Philasterida</taxon>
        <taxon>Pseudocohnilembidae</taxon>
        <taxon>Pseudocohnilembus</taxon>
    </lineage>
</organism>
<dbReference type="EMBL" id="LDAU01000081">
    <property type="protein sequence ID" value="KRX07729.1"/>
    <property type="molecule type" value="Genomic_DNA"/>
</dbReference>
<keyword evidence="3" id="KW-1185">Reference proteome</keyword>